<dbReference type="PANTHER" id="PTHR28260:SF1">
    <property type="entry name" value="SPINDLE POLE BODY COMPONENT SPC105"/>
    <property type="match status" value="1"/>
</dbReference>
<evidence type="ECO:0000313" key="4">
    <source>
        <dbReference type="EMBL" id="WIA22079.1"/>
    </source>
</evidence>
<dbReference type="PANTHER" id="PTHR28260">
    <property type="entry name" value="SPINDLE POLE BODY COMPONENT SPC105"/>
    <property type="match status" value="1"/>
</dbReference>
<dbReference type="SMART" id="SM00787">
    <property type="entry name" value="Spc7"/>
    <property type="match status" value="1"/>
</dbReference>
<feature type="compositionally biased region" description="Low complexity" evidence="2">
    <location>
        <begin position="730"/>
        <end position="742"/>
    </location>
</feature>
<proteinExistence type="predicted"/>
<dbReference type="InterPro" id="IPR033338">
    <property type="entry name" value="Spc105/Spc7"/>
</dbReference>
<feature type="region of interest" description="Disordered" evidence="2">
    <location>
        <begin position="370"/>
        <end position="405"/>
    </location>
</feature>
<evidence type="ECO:0000256" key="1">
    <source>
        <dbReference type="SAM" id="Coils"/>
    </source>
</evidence>
<dbReference type="InterPro" id="IPR013253">
    <property type="entry name" value="Spc7_domain"/>
</dbReference>
<evidence type="ECO:0000259" key="3">
    <source>
        <dbReference type="SMART" id="SM00787"/>
    </source>
</evidence>
<feature type="compositionally biased region" description="Basic residues" evidence="2">
    <location>
        <begin position="23"/>
        <end position="33"/>
    </location>
</feature>
<keyword evidence="5" id="KW-1185">Reference proteome</keyword>
<dbReference type="EMBL" id="CP126221">
    <property type="protein sequence ID" value="WIA22079.1"/>
    <property type="molecule type" value="Genomic_DNA"/>
</dbReference>
<feature type="region of interest" description="Disordered" evidence="2">
    <location>
        <begin position="441"/>
        <end position="469"/>
    </location>
</feature>
<name>A0ABY8UL45_TETOB</name>
<sequence length="1242" mass="128085">MQPGGRTPSSILRKRAADEQNQRRRSLRAKGGRRVSFAPDDELETMHLFQKDKQSPLSQDTQPLAELANQNQILQHQQLQQLHQPADAMDGHLWPAKPGLEQQFDQAYLLQSPGLSPMSMELTNDTLQQQAALGMVPFGASENDSFPLHPYAGGAAGLKDSTHNITDNVPGLSTLVEEDEEEVYNDSSADGSAMELTGNTEVQTQNGTAIMDMQTPPGEAQAGSEQQRGRPNLAPSMDPTPSPLRRITRSMASPLGSPLTGGFTEALEAGIAAAAAAAAGGDGGRSRRSTMNRFADQQNKWGFVPGEDDTMQMDLDMPGAGGLGEATLHHVYSESSGTGELTLAVRQGQLPHRTLPGVTAAPAAAAAGAAAGGMGPPAGRAGGRRRSSVARGQHRSSLATEVIPEEVATPVQPVAAADPEDAAGAVGRGSVGSNVPTMHLRGGGQTTQLLADSTGGHQPLMPRSSMAAPSGRALAQGVFGAAMTAAAGSSAATRTSAAAAAPPYEECTTKLLADSTAASACGVMGLFPLPRAGMLGGTIAGGAPVVDPASAGAAGVFRQPQQPAFGSPQICSAAAGGAFGSPDLTGPGPADPAAAAAAATPAAANADMSMELTGATAALAAAAGDDSSPVLGIWQSQQQLTPPSAAKQPQQHAAAAASPAGPAAEQGSEPTLELAGAASQGGQTNALEDATLEDFALPPDLAAGEERPITMPFSGPLGSLGGARAGFTPSSTARGAGASSAQQQRTAQPIAFSDFCQIVDMQFLTHIRRGTSISVMDFQPSSVPQDLNQALQLLAVTSCEVAVFEGAMHKLQSDMQAKRREAYKLEDQTGVDNPPVFATVQTVRHTQLEQAKHCLVLLKKACRAQTAVSWKQLRQAMEQELAQRLAEQQADLAEQLAFVQAKLQKAQQQREYAKAFNADVLKKLAAEQAAQQEAAAARSRLASLRARLEELQGLNADRRQRAGEVQEQVQALKARCGEVDAETAALLARREQLTAVVAATPQPARSRQAAAKLRSAADTLELLAGLQGWQPTAVGAGEWLVSFAGKAGIRLHLGQQGLATGRLELLKPAAAAGADIGTHLLAALVAAMQDRFSFAVPTSQLPLAFQQAELALSRAVKLSEQCRSLFERQPLLTGVGVADTASAAAAAAAGQQAWLRLTLIAVEQQLKVDVQLGLGGLLAGNSAAGIDSRVEVLVSPDEGKAQAVQQQLGGCVSAALAARGGSKGMLERVVAEASSCLVAGSW</sequence>
<feature type="coiled-coil region" evidence="1">
    <location>
        <begin position="882"/>
        <end position="961"/>
    </location>
</feature>
<feature type="region of interest" description="Disordered" evidence="2">
    <location>
        <begin position="1"/>
        <end position="42"/>
    </location>
</feature>
<dbReference type="Proteomes" id="UP001244341">
    <property type="component" value="Chromosome 14b"/>
</dbReference>
<feature type="region of interest" description="Disordered" evidence="2">
    <location>
        <begin position="638"/>
        <end position="670"/>
    </location>
</feature>
<evidence type="ECO:0000256" key="2">
    <source>
        <dbReference type="SAM" id="MobiDB-lite"/>
    </source>
</evidence>
<keyword evidence="1" id="KW-0175">Coiled coil</keyword>
<organism evidence="4 5">
    <name type="scientific">Tetradesmus obliquus</name>
    <name type="common">Green alga</name>
    <name type="synonym">Acutodesmus obliquus</name>
    <dbReference type="NCBI Taxonomy" id="3088"/>
    <lineage>
        <taxon>Eukaryota</taxon>
        <taxon>Viridiplantae</taxon>
        <taxon>Chlorophyta</taxon>
        <taxon>core chlorophytes</taxon>
        <taxon>Chlorophyceae</taxon>
        <taxon>CS clade</taxon>
        <taxon>Sphaeropleales</taxon>
        <taxon>Scenedesmaceae</taxon>
        <taxon>Tetradesmus</taxon>
    </lineage>
</organism>
<evidence type="ECO:0000313" key="5">
    <source>
        <dbReference type="Proteomes" id="UP001244341"/>
    </source>
</evidence>
<feature type="compositionally biased region" description="Basic residues" evidence="2">
    <location>
        <begin position="382"/>
        <end position="394"/>
    </location>
</feature>
<gene>
    <name evidence="4" type="ORF">OEZ85_004422</name>
</gene>
<feature type="compositionally biased region" description="Low complexity" evidence="2">
    <location>
        <begin position="642"/>
        <end position="664"/>
    </location>
</feature>
<feature type="region of interest" description="Disordered" evidence="2">
    <location>
        <begin position="705"/>
        <end position="742"/>
    </location>
</feature>
<protein>
    <recommendedName>
        <fullName evidence="3">Spc7 kinetochore protein domain-containing protein</fullName>
    </recommendedName>
</protein>
<reference evidence="4 5" key="1">
    <citation type="submission" date="2023-05" db="EMBL/GenBank/DDBJ databases">
        <title>A 100% complete, gapless, phased diploid assembly of the Scenedesmus obliquus UTEX 3031 genome.</title>
        <authorList>
            <person name="Biondi T.C."/>
            <person name="Hanschen E.R."/>
            <person name="Kwon T."/>
            <person name="Eng W."/>
            <person name="Kruse C.P.S."/>
            <person name="Koehler S.I."/>
            <person name="Kunde Y."/>
            <person name="Gleasner C.D."/>
            <person name="You Mak K.T."/>
            <person name="Polle J."/>
            <person name="Hovde B.T."/>
            <person name="Starkenburg S.R."/>
        </authorList>
    </citation>
    <scope>NUCLEOTIDE SEQUENCE [LARGE SCALE GENOMIC DNA]</scope>
    <source>
        <strain evidence="4 5">DOE0152z</strain>
    </source>
</reference>
<feature type="domain" description="Spc7 kinetochore protein" evidence="3">
    <location>
        <begin position="738"/>
        <end position="1052"/>
    </location>
</feature>
<dbReference type="Pfam" id="PF08317">
    <property type="entry name" value="Spc7"/>
    <property type="match status" value="1"/>
</dbReference>
<accession>A0ABY8UL45</accession>
<feature type="region of interest" description="Disordered" evidence="2">
    <location>
        <begin position="211"/>
        <end position="242"/>
    </location>
</feature>